<evidence type="ECO:0000313" key="11">
    <source>
        <dbReference type="Proteomes" id="UP000218615"/>
    </source>
</evidence>
<feature type="domain" description="Helicase C-terminal" evidence="9">
    <location>
        <begin position="351"/>
        <end position="519"/>
    </location>
</feature>
<dbReference type="InterPro" id="IPR002464">
    <property type="entry name" value="DNA/RNA_helicase_DEAH_CS"/>
</dbReference>
<dbReference type="RefSeq" id="WP_096204234.1">
    <property type="nucleotide sequence ID" value="NZ_FZMP01000050.1"/>
</dbReference>
<evidence type="ECO:0000256" key="3">
    <source>
        <dbReference type="ARBA" id="ARBA00022801"/>
    </source>
</evidence>
<evidence type="ECO:0000256" key="7">
    <source>
        <dbReference type="ARBA" id="ARBA00023204"/>
    </source>
</evidence>
<keyword evidence="1" id="KW-0547">Nucleotide-binding</keyword>
<dbReference type="GO" id="GO:0004518">
    <property type="term" value="F:nuclease activity"/>
    <property type="evidence" value="ECO:0007669"/>
    <property type="project" value="InterPro"/>
</dbReference>
<dbReference type="Pfam" id="PF00271">
    <property type="entry name" value="Helicase_C"/>
    <property type="match status" value="1"/>
</dbReference>
<dbReference type="InterPro" id="IPR027417">
    <property type="entry name" value="P-loop_NTPase"/>
</dbReference>
<dbReference type="Pfam" id="PF00270">
    <property type="entry name" value="DEAD"/>
    <property type="match status" value="1"/>
</dbReference>
<keyword evidence="2" id="KW-0227">DNA damage</keyword>
<dbReference type="Proteomes" id="UP000218615">
    <property type="component" value="Unassembled WGS sequence"/>
</dbReference>
<evidence type="ECO:0000259" key="9">
    <source>
        <dbReference type="PROSITE" id="PS51194"/>
    </source>
</evidence>
<dbReference type="STRING" id="1392998.ANME2D_00329"/>
<dbReference type="PANTHER" id="PTHR14025">
    <property type="entry name" value="FANCONI ANEMIA GROUP M FANCM FAMILY MEMBER"/>
    <property type="match status" value="1"/>
</dbReference>
<dbReference type="GO" id="GO:0003724">
    <property type="term" value="F:RNA helicase activity"/>
    <property type="evidence" value="ECO:0007669"/>
    <property type="project" value="UniProtKB-EC"/>
</dbReference>
<gene>
    <name evidence="10" type="ORF">MNV_1430001</name>
</gene>
<feature type="domain" description="Helicase ATP-binding" evidence="8">
    <location>
        <begin position="26"/>
        <end position="191"/>
    </location>
</feature>
<keyword evidence="6" id="KW-0238">DNA-binding</keyword>
<dbReference type="GO" id="GO:0003677">
    <property type="term" value="F:DNA binding"/>
    <property type="evidence" value="ECO:0007669"/>
    <property type="project" value="UniProtKB-KW"/>
</dbReference>
<dbReference type="GO" id="GO:0140097">
    <property type="term" value="F:catalytic activity, acting on DNA"/>
    <property type="evidence" value="ECO:0007669"/>
    <property type="project" value="UniProtKB-ARBA"/>
</dbReference>
<evidence type="ECO:0000256" key="6">
    <source>
        <dbReference type="ARBA" id="ARBA00023125"/>
    </source>
</evidence>
<dbReference type="NCBIfam" id="NF010337">
    <property type="entry name" value="PRK13766.1"/>
    <property type="match status" value="1"/>
</dbReference>
<sequence>MSDVQYISHPLIKPDTVEQRLYQLSLAGEALKRSTLVVLPTGLGKTVVALLVMVSRLPRGKVLVLSPTKPLVEQHASFFKSTLTILPETIVLFTGSTPPQKRSSMWESAQVVVSTPQVIENDLLGKKITLEDVSCIIFDEAHRATGDYSYVYIAEKYARQNKEPLVLGITASPGSRQEKIQEVCAALRISSVEMRTDSDPDVRPYIFDKDIEWRYVSVPIEIKGLKQLMDSILTDRLNKLRELGFISPYQTKLSKREMLDLQARLQSQLRSSSPDQKVYKGISILAEILKLSHAIEISDTQGASALSKYFERLESEARSQNGSKAAKRLMEDLNMRRAVHHLAGCNGDNPKLNAVKELVEKQVHESPQSRIIVFTNYRDTAELVTGALKEVDGVKPVRFVGQASKSGDTGLTQKQQVDIIQRFKDGEYNTLVATSVAEEGLDIPATDLVVFFEPIPSEIRSIQRKGRTGRKHAGRVVILMAKGSKDEAYHWSSSRKEKTMLRTMKNINSELELKSKIKEAGGAGEPSQQTEDDGQKKLLDFPDKKMQVLEPENISPKVYVDQREIRSPVARELEKLGMEVELRTLEVGDYVVSDRAGIERKTVDDFLGTLMDGRDLFGQISDLARTFERPLLIIEGEGLYTTRQIHPNAIRGVLSSIAIDFGVPIIFSKDEEDTAALISVIAKREQIDNKTGISLHGRKTAPTLKEQQEYMISSIPEIGPVVAKNLLRHFGSVEKVMLASREELMKVGLVGPKTADRIKEVVSGEYKG</sequence>
<evidence type="ECO:0000259" key="8">
    <source>
        <dbReference type="PROSITE" id="PS51192"/>
    </source>
</evidence>
<dbReference type="Gene3D" id="3.40.50.10130">
    <property type="match status" value="1"/>
</dbReference>
<dbReference type="SMART" id="SM00490">
    <property type="entry name" value="HELICc"/>
    <property type="match status" value="1"/>
</dbReference>
<dbReference type="InterPro" id="IPR011545">
    <property type="entry name" value="DEAD/DEAH_box_helicase_dom"/>
</dbReference>
<organism evidence="10 11">
    <name type="scientific">Candidatus Methanoperedens nitratireducens</name>
    <dbReference type="NCBI Taxonomy" id="1392998"/>
    <lineage>
        <taxon>Archaea</taxon>
        <taxon>Methanobacteriati</taxon>
        <taxon>Methanobacteriota</taxon>
        <taxon>Stenosarchaea group</taxon>
        <taxon>Methanomicrobia</taxon>
        <taxon>Methanosarcinales</taxon>
        <taxon>ANME-2 cluster</taxon>
        <taxon>Candidatus Methanoperedentaceae</taxon>
        <taxon>Candidatus Methanoperedens</taxon>
    </lineage>
</organism>
<keyword evidence="11" id="KW-1185">Reference proteome</keyword>
<dbReference type="Pfam" id="PF21210">
    <property type="entry name" value="RNA_helicase_helical"/>
    <property type="match status" value="1"/>
</dbReference>
<dbReference type="PROSITE" id="PS00690">
    <property type="entry name" value="DEAH_ATP_HELICASE"/>
    <property type="match status" value="1"/>
</dbReference>
<dbReference type="Pfam" id="PF02732">
    <property type="entry name" value="ERCC4"/>
    <property type="match status" value="1"/>
</dbReference>
<dbReference type="Pfam" id="PF14520">
    <property type="entry name" value="HHH_5"/>
    <property type="match status" value="1"/>
</dbReference>
<dbReference type="GO" id="GO:0005524">
    <property type="term" value="F:ATP binding"/>
    <property type="evidence" value="ECO:0007669"/>
    <property type="project" value="UniProtKB-KW"/>
</dbReference>
<dbReference type="FunFam" id="3.40.50.300:FF:001992">
    <property type="entry name" value="ATP-dependent RNA helicase, putative"/>
    <property type="match status" value="1"/>
</dbReference>
<dbReference type="SMART" id="SM00278">
    <property type="entry name" value="HhH1"/>
    <property type="match status" value="2"/>
</dbReference>
<dbReference type="SMART" id="SM00487">
    <property type="entry name" value="DEXDc"/>
    <property type="match status" value="1"/>
</dbReference>
<evidence type="ECO:0000256" key="5">
    <source>
        <dbReference type="ARBA" id="ARBA00022840"/>
    </source>
</evidence>
<dbReference type="CDD" id="cd20075">
    <property type="entry name" value="XPF_nuclease_XPF_arch"/>
    <property type="match status" value="1"/>
</dbReference>
<dbReference type="InterPro" id="IPR011335">
    <property type="entry name" value="Restrct_endonuc-II-like"/>
</dbReference>
<dbReference type="SUPFAM" id="SSF47781">
    <property type="entry name" value="RuvA domain 2-like"/>
    <property type="match status" value="1"/>
</dbReference>
<dbReference type="EMBL" id="FZMP01000050">
    <property type="protein sequence ID" value="SNQ59941.1"/>
    <property type="molecule type" value="Genomic_DNA"/>
</dbReference>
<evidence type="ECO:0000256" key="2">
    <source>
        <dbReference type="ARBA" id="ARBA00022763"/>
    </source>
</evidence>
<accession>A0A284VKY9</accession>
<dbReference type="PANTHER" id="PTHR14025:SF20">
    <property type="entry name" value="FANCONI ANEMIA GROUP M PROTEIN"/>
    <property type="match status" value="1"/>
</dbReference>
<dbReference type="SUPFAM" id="SSF52540">
    <property type="entry name" value="P-loop containing nucleoside triphosphate hydrolases"/>
    <property type="match status" value="1"/>
</dbReference>
<dbReference type="InterPro" id="IPR006166">
    <property type="entry name" value="ERCC4_domain"/>
</dbReference>
<dbReference type="GO" id="GO:0016787">
    <property type="term" value="F:hydrolase activity"/>
    <property type="evidence" value="ECO:0007669"/>
    <property type="project" value="UniProtKB-KW"/>
</dbReference>
<dbReference type="SMART" id="SM00891">
    <property type="entry name" value="ERCC4"/>
    <property type="match status" value="1"/>
</dbReference>
<dbReference type="PROSITE" id="PS51194">
    <property type="entry name" value="HELICASE_CTER"/>
    <property type="match status" value="1"/>
</dbReference>
<protein>
    <submittedName>
        <fullName evidence="10">Putative RNA helicase</fullName>
        <ecNumber evidence="10">3.6.4.13</ecNumber>
    </submittedName>
</protein>
<name>A0A284VKY9_9EURY</name>
<dbReference type="GO" id="GO:0006281">
    <property type="term" value="P:DNA repair"/>
    <property type="evidence" value="ECO:0007669"/>
    <property type="project" value="UniProtKB-KW"/>
</dbReference>
<dbReference type="CDD" id="cd12089">
    <property type="entry name" value="Hef_ID"/>
    <property type="match status" value="1"/>
</dbReference>
<dbReference type="AlphaFoldDB" id="A0A284VKY9"/>
<keyword evidence="3 10" id="KW-0378">Hydrolase</keyword>
<evidence type="ECO:0000256" key="4">
    <source>
        <dbReference type="ARBA" id="ARBA00022806"/>
    </source>
</evidence>
<dbReference type="OrthoDB" id="9764at2157"/>
<dbReference type="InterPro" id="IPR010994">
    <property type="entry name" value="RuvA_2-like"/>
</dbReference>
<evidence type="ECO:0000313" key="10">
    <source>
        <dbReference type="EMBL" id="SNQ59941.1"/>
    </source>
</evidence>
<dbReference type="InterPro" id="IPR041755">
    <property type="entry name" value="Hef_ID"/>
</dbReference>
<keyword evidence="5" id="KW-0067">ATP-binding</keyword>
<reference evidence="11" key="1">
    <citation type="submission" date="2017-06" db="EMBL/GenBank/DDBJ databases">
        <authorList>
            <person name="Cremers G."/>
        </authorList>
    </citation>
    <scope>NUCLEOTIDE SEQUENCE [LARGE SCALE GENOMIC DNA]</scope>
</reference>
<dbReference type="Gene3D" id="1.20.1320.20">
    <property type="entry name" value="hef helicase domain"/>
    <property type="match status" value="1"/>
</dbReference>
<dbReference type="SUPFAM" id="SSF52980">
    <property type="entry name" value="Restriction endonuclease-like"/>
    <property type="match status" value="1"/>
</dbReference>
<proteinExistence type="predicted"/>
<dbReference type="InterPro" id="IPR014001">
    <property type="entry name" value="Helicase_ATP-bd"/>
</dbReference>
<dbReference type="EC" id="3.6.4.13" evidence="10"/>
<dbReference type="Gene3D" id="3.40.50.300">
    <property type="entry name" value="P-loop containing nucleotide triphosphate hydrolases"/>
    <property type="match status" value="2"/>
</dbReference>
<keyword evidence="4 10" id="KW-0347">Helicase</keyword>
<dbReference type="PROSITE" id="PS51192">
    <property type="entry name" value="HELICASE_ATP_BIND_1"/>
    <property type="match status" value="1"/>
</dbReference>
<evidence type="ECO:0000256" key="1">
    <source>
        <dbReference type="ARBA" id="ARBA00022741"/>
    </source>
</evidence>
<dbReference type="Gene3D" id="1.10.150.20">
    <property type="entry name" value="5' to 3' exonuclease, C-terminal subdomain"/>
    <property type="match status" value="1"/>
</dbReference>
<dbReference type="InterPro" id="IPR001650">
    <property type="entry name" value="Helicase_C-like"/>
</dbReference>
<dbReference type="InterPro" id="IPR003583">
    <property type="entry name" value="Hlx-hairpin-Hlx_DNA-bd_motif"/>
</dbReference>
<keyword evidence="7" id="KW-0234">DNA repair</keyword>